<organism evidence="2 3">
    <name type="scientific">Tolypocladium ophioglossoides (strain CBS 100239)</name>
    <name type="common">Snaketongue truffleclub</name>
    <name type="synonym">Elaphocordyceps ophioglossoides</name>
    <dbReference type="NCBI Taxonomy" id="1163406"/>
    <lineage>
        <taxon>Eukaryota</taxon>
        <taxon>Fungi</taxon>
        <taxon>Dikarya</taxon>
        <taxon>Ascomycota</taxon>
        <taxon>Pezizomycotina</taxon>
        <taxon>Sordariomycetes</taxon>
        <taxon>Hypocreomycetidae</taxon>
        <taxon>Hypocreales</taxon>
        <taxon>Ophiocordycipitaceae</taxon>
        <taxon>Tolypocladium</taxon>
    </lineage>
</organism>
<dbReference type="EMBL" id="LFRF01000002">
    <property type="protein sequence ID" value="KND94118.1"/>
    <property type="molecule type" value="Genomic_DNA"/>
</dbReference>
<sequence>MHRDIAGLPRTPPPRPPPKKVKKSLPTSRVQLCAGPGKGSLRGTHAFQQRLPAQCRIAVFVNEDVRTRKLGTARVNLHKPCRFIVVHVRAASASPFCPCQRTALTCPDAKTSTRLVPPCITLCNCRAWRPPGLPTRVQGCFDSSQLLQFRRRFDVAGSAAVMMRFVQIDADKV</sequence>
<reference evidence="2 3" key="1">
    <citation type="journal article" date="2015" name="BMC Genomics">
        <title>The genome of the truffle-parasite Tolypocladium ophioglossoides and the evolution of antifungal peptaibiotics.</title>
        <authorList>
            <person name="Quandt C.A."/>
            <person name="Bushley K.E."/>
            <person name="Spatafora J.W."/>
        </authorList>
    </citation>
    <scope>NUCLEOTIDE SEQUENCE [LARGE SCALE GENOMIC DNA]</scope>
    <source>
        <strain evidence="2 3">CBS 100239</strain>
    </source>
</reference>
<proteinExistence type="predicted"/>
<feature type="region of interest" description="Disordered" evidence="1">
    <location>
        <begin position="1"/>
        <end position="26"/>
    </location>
</feature>
<comment type="caution">
    <text evidence="2">The sequence shown here is derived from an EMBL/GenBank/DDBJ whole genome shotgun (WGS) entry which is preliminary data.</text>
</comment>
<evidence type="ECO:0000313" key="3">
    <source>
        <dbReference type="Proteomes" id="UP000036947"/>
    </source>
</evidence>
<accession>A0A0L0NJB1</accession>
<evidence type="ECO:0000313" key="2">
    <source>
        <dbReference type="EMBL" id="KND94118.1"/>
    </source>
</evidence>
<dbReference type="Proteomes" id="UP000036947">
    <property type="component" value="Unassembled WGS sequence"/>
</dbReference>
<evidence type="ECO:0000256" key="1">
    <source>
        <dbReference type="SAM" id="MobiDB-lite"/>
    </source>
</evidence>
<keyword evidence="3" id="KW-1185">Reference proteome</keyword>
<name>A0A0L0NJB1_TOLOC</name>
<dbReference type="OrthoDB" id="20105at2759"/>
<gene>
    <name evidence="2" type="ORF">TOPH_01173</name>
</gene>
<protein>
    <submittedName>
        <fullName evidence="2">Uncharacterized protein</fullName>
    </submittedName>
</protein>
<dbReference type="AlphaFoldDB" id="A0A0L0NJB1"/>